<sequence>MMDVFWGITLALWVYVLIPSLLVLLLDWVKDKRQIRRDRKRIDKLMADAEAVREQYHTRTDP</sequence>
<evidence type="ECO:0000313" key="3">
    <source>
        <dbReference type="Proteomes" id="UP000028504"/>
    </source>
</evidence>
<keyword evidence="3" id="KW-1185">Reference proteome</keyword>
<evidence type="ECO:0000256" key="1">
    <source>
        <dbReference type="SAM" id="Phobius"/>
    </source>
</evidence>
<evidence type="ECO:0008006" key="4">
    <source>
        <dbReference type="Google" id="ProtNLM"/>
    </source>
</evidence>
<name>A0ABN4DB01_9CORY</name>
<organism evidence="2 3">
    <name type="scientific">Corynebacterium atypicum</name>
    <dbReference type="NCBI Taxonomy" id="191610"/>
    <lineage>
        <taxon>Bacteria</taxon>
        <taxon>Bacillati</taxon>
        <taxon>Actinomycetota</taxon>
        <taxon>Actinomycetes</taxon>
        <taxon>Mycobacteriales</taxon>
        <taxon>Corynebacteriaceae</taxon>
        <taxon>Corynebacterium</taxon>
    </lineage>
</organism>
<keyword evidence="1" id="KW-0472">Membrane</keyword>
<dbReference type="Proteomes" id="UP000028504">
    <property type="component" value="Chromosome"/>
</dbReference>
<reference evidence="2 3" key="1">
    <citation type="submission" date="2014-07" db="EMBL/GenBank/DDBJ databases">
        <title>Complete genome sequence of Corynebacterium atypicum DSM 44849: identifiction of the mycolic acid biosynthesis genes.</title>
        <authorList>
            <person name="Tippelt A."/>
            <person name="Mollmann S."/>
            <person name="Albersmeier A."/>
            <person name="Jaenicke S."/>
            <person name="Ruckert C."/>
            <person name="Tauch A."/>
        </authorList>
    </citation>
    <scope>NUCLEOTIDE SEQUENCE [LARGE SCALE GENOMIC DNA]</scope>
    <source>
        <strain evidence="2 3">R2070</strain>
    </source>
</reference>
<protein>
    <recommendedName>
        <fullName evidence="4">Lysyl-tRNA synthetase</fullName>
    </recommendedName>
</protein>
<feature type="transmembrane region" description="Helical" evidence="1">
    <location>
        <begin position="6"/>
        <end position="29"/>
    </location>
</feature>
<dbReference type="EMBL" id="CP008944">
    <property type="protein sequence ID" value="AIG63525.1"/>
    <property type="molecule type" value="Genomic_DNA"/>
</dbReference>
<evidence type="ECO:0000313" key="2">
    <source>
        <dbReference type="EMBL" id="AIG63525.1"/>
    </source>
</evidence>
<gene>
    <name evidence="2" type="ORF">CATYP_01210</name>
</gene>
<keyword evidence="1" id="KW-0812">Transmembrane</keyword>
<keyword evidence="1" id="KW-1133">Transmembrane helix</keyword>
<accession>A0ABN4DB01</accession>
<proteinExistence type="predicted"/>